<name>A0A0D8ZV34_9CYAN</name>
<dbReference type="NCBIfam" id="TIGR00049">
    <property type="entry name" value="iron-sulfur cluster assembly accessory protein"/>
    <property type="match status" value="1"/>
</dbReference>
<dbReference type="EMBL" id="JYON01000004">
    <property type="protein sequence ID" value="KJH72643.1"/>
    <property type="molecule type" value="Genomic_DNA"/>
</dbReference>
<protein>
    <recommendedName>
        <fullName evidence="1">Core domain-containing protein</fullName>
    </recommendedName>
</protein>
<dbReference type="GO" id="GO:0016226">
    <property type="term" value="P:iron-sulfur cluster assembly"/>
    <property type="evidence" value="ECO:0007669"/>
    <property type="project" value="InterPro"/>
</dbReference>
<dbReference type="GO" id="GO:0005506">
    <property type="term" value="F:iron ion binding"/>
    <property type="evidence" value="ECO:0007669"/>
    <property type="project" value="TreeGrafter"/>
</dbReference>
<proteinExistence type="predicted"/>
<dbReference type="RefSeq" id="WP_045053704.1">
    <property type="nucleotide sequence ID" value="NZ_CAWMDP010000026.1"/>
</dbReference>
<dbReference type="PROSITE" id="PS01152">
    <property type="entry name" value="HESB"/>
    <property type="match status" value="1"/>
</dbReference>
<dbReference type="PATRIC" id="fig|1618023.3.peg.2321"/>
<gene>
    <name evidence="2" type="ORF">UH38_05850</name>
</gene>
<dbReference type="Pfam" id="PF01521">
    <property type="entry name" value="Fe-S_biosyn"/>
    <property type="match status" value="1"/>
</dbReference>
<dbReference type="InterPro" id="IPR017870">
    <property type="entry name" value="FeS_cluster_insertion_CS"/>
</dbReference>
<organism evidence="2 3">
    <name type="scientific">Aliterella atlantica CENA595</name>
    <dbReference type="NCBI Taxonomy" id="1618023"/>
    <lineage>
        <taxon>Bacteria</taxon>
        <taxon>Bacillati</taxon>
        <taxon>Cyanobacteriota</taxon>
        <taxon>Cyanophyceae</taxon>
        <taxon>Chroococcidiopsidales</taxon>
        <taxon>Aliterellaceae</taxon>
        <taxon>Aliterella</taxon>
    </lineage>
</organism>
<dbReference type="Proteomes" id="UP000032452">
    <property type="component" value="Unassembled WGS sequence"/>
</dbReference>
<dbReference type="Gene3D" id="2.60.300.12">
    <property type="entry name" value="HesB-like domain"/>
    <property type="match status" value="1"/>
</dbReference>
<sequence length="108" mass="11905">MINLSPAAVREINRLKLKLANPEMLFRLQVQSGGCSGLVYHMGFDAANSSDRIYQCNGLSVVVDEQSHRYVEDLNLDYSEDLMGGAFRFHNPKGVSVCGCGNSFAVEM</sequence>
<dbReference type="InterPro" id="IPR016092">
    <property type="entry name" value="ATAP"/>
</dbReference>
<dbReference type="AlphaFoldDB" id="A0A0D8ZV34"/>
<dbReference type="GO" id="GO:0051537">
    <property type="term" value="F:2 iron, 2 sulfur cluster binding"/>
    <property type="evidence" value="ECO:0007669"/>
    <property type="project" value="UniProtKB-ARBA"/>
</dbReference>
<accession>A0A0D8ZV34</accession>
<keyword evidence="3" id="KW-1185">Reference proteome</keyword>
<comment type="caution">
    <text evidence="2">The sequence shown here is derived from an EMBL/GenBank/DDBJ whole genome shotgun (WGS) entry which is preliminary data.</text>
</comment>
<feature type="domain" description="Core" evidence="1">
    <location>
        <begin position="2"/>
        <end position="102"/>
    </location>
</feature>
<evidence type="ECO:0000313" key="3">
    <source>
        <dbReference type="Proteomes" id="UP000032452"/>
    </source>
</evidence>
<dbReference type="SUPFAM" id="SSF89360">
    <property type="entry name" value="HesB-like domain"/>
    <property type="match status" value="1"/>
</dbReference>
<dbReference type="InterPro" id="IPR035903">
    <property type="entry name" value="HesB-like_dom_sf"/>
</dbReference>
<dbReference type="PANTHER" id="PTHR43011:SF1">
    <property type="entry name" value="IRON-SULFUR CLUSTER ASSEMBLY 2 HOMOLOG, MITOCHONDRIAL"/>
    <property type="match status" value="1"/>
</dbReference>
<reference evidence="2 3" key="1">
    <citation type="submission" date="2015-02" db="EMBL/GenBank/DDBJ databases">
        <title>Draft genome of a novel marine cyanobacterium (Chroococcales) isolated from South Atlantic Ocean.</title>
        <authorList>
            <person name="Rigonato J."/>
            <person name="Alvarenga D.O."/>
            <person name="Branco L.H."/>
            <person name="Varani A.M."/>
            <person name="Brandini F.P."/>
            <person name="Fiore M.F."/>
        </authorList>
    </citation>
    <scope>NUCLEOTIDE SEQUENCE [LARGE SCALE GENOMIC DNA]</scope>
    <source>
        <strain evidence="2 3">CENA595</strain>
    </source>
</reference>
<dbReference type="OrthoDB" id="9801228at2"/>
<dbReference type="GO" id="GO:0051539">
    <property type="term" value="F:4 iron, 4 sulfur cluster binding"/>
    <property type="evidence" value="ECO:0007669"/>
    <property type="project" value="TreeGrafter"/>
</dbReference>
<dbReference type="InterPro" id="IPR000361">
    <property type="entry name" value="ATAP_core_dom"/>
</dbReference>
<evidence type="ECO:0000313" key="2">
    <source>
        <dbReference type="EMBL" id="KJH72643.1"/>
    </source>
</evidence>
<dbReference type="PANTHER" id="PTHR43011">
    <property type="entry name" value="IRON-SULFUR CLUSTER ASSEMBLY 2 HOMOLOG, MITOCHONDRIAL"/>
    <property type="match status" value="1"/>
</dbReference>
<evidence type="ECO:0000259" key="1">
    <source>
        <dbReference type="Pfam" id="PF01521"/>
    </source>
</evidence>
<dbReference type="STRING" id="1618023.UH38_05850"/>